<feature type="transmembrane region" description="Helical" evidence="1">
    <location>
        <begin position="286"/>
        <end position="307"/>
    </location>
</feature>
<feature type="transmembrane region" description="Helical" evidence="1">
    <location>
        <begin position="189"/>
        <end position="207"/>
    </location>
</feature>
<reference evidence="2 3" key="1">
    <citation type="submission" date="2016-10" db="EMBL/GenBank/DDBJ databases">
        <authorList>
            <person name="de Groot N.N."/>
        </authorList>
    </citation>
    <scope>NUCLEOTIDE SEQUENCE [LARGE SCALE GENOMIC DNA]</scope>
    <source>
        <strain evidence="2 3">DSM 43019</strain>
    </source>
</reference>
<dbReference type="STRING" id="35752.SAMN05421541_13117"/>
<feature type="transmembrane region" description="Helical" evidence="1">
    <location>
        <begin position="47"/>
        <end position="65"/>
    </location>
</feature>
<keyword evidence="1" id="KW-0472">Membrane</keyword>
<keyword evidence="1" id="KW-1133">Transmembrane helix</keyword>
<dbReference type="Proteomes" id="UP000199645">
    <property type="component" value="Unassembled WGS sequence"/>
</dbReference>
<feature type="transmembrane region" description="Helical" evidence="1">
    <location>
        <begin position="94"/>
        <end position="112"/>
    </location>
</feature>
<feature type="transmembrane region" description="Helical" evidence="1">
    <location>
        <begin position="155"/>
        <end position="177"/>
    </location>
</feature>
<proteinExistence type="predicted"/>
<keyword evidence="3" id="KW-1185">Reference proteome</keyword>
<organism evidence="2 3">
    <name type="scientific">Actinoplanes philippinensis</name>
    <dbReference type="NCBI Taxonomy" id="35752"/>
    <lineage>
        <taxon>Bacteria</taxon>
        <taxon>Bacillati</taxon>
        <taxon>Actinomycetota</taxon>
        <taxon>Actinomycetes</taxon>
        <taxon>Micromonosporales</taxon>
        <taxon>Micromonosporaceae</taxon>
        <taxon>Actinoplanes</taxon>
    </lineage>
</organism>
<feature type="transmembrane region" description="Helical" evidence="1">
    <location>
        <begin position="16"/>
        <end position="35"/>
    </location>
</feature>
<evidence type="ECO:0000256" key="1">
    <source>
        <dbReference type="SAM" id="Phobius"/>
    </source>
</evidence>
<name>A0A1I2MSQ9_9ACTN</name>
<evidence type="ECO:0000313" key="2">
    <source>
        <dbReference type="EMBL" id="SFF92121.1"/>
    </source>
</evidence>
<evidence type="ECO:0000313" key="3">
    <source>
        <dbReference type="Proteomes" id="UP000199645"/>
    </source>
</evidence>
<feature type="transmembrane region" description="Helical" evidence="1">
    <location>
        <begin position="124"/>
        <end position="143"/>
    </location>
</feature>
<accession>A0A1I2MSQ9</accession>
<protein>
    <submittedName>
        <fullName evidence="2">Uncharacterized protein</fullName>
    </submittedName>
</protein>
<keyword evidence="1" id="KW-0812">Transmembrane</keyword>
<gene>
    <name evidence="2" type="ORF">SAMN05421541_13117</name>
</gene>
<dbReference type="EMBL" id="FONV01000031">
    <property type="protein sequence ID" value="SFF92121.1"/>
    <property type="molecule type" value="Genomic_DNA"/>
</dbReference>
<dbReference type="AlphaFoldDB" id="A0A1I2MSQ9"/>
<sequence>MATALQVATEYVRTEVVPFTGTVAMTALLALVTGARRPASARAWTHHTAVGGLTLLTVAALLADFRTDGFGWPLWVAGGEFAWLAQGRARTSQVVEAVLLVTAAAMLAAAVLGRVGRLVRWRNLPGAVAGVAVLVGVAVTALHPEVPLDMIAPDIGLRLGVLMPVALGLATLCLAVGAALTSGARWRPAAVGLIAVGALAWTGFTSLSDMDPLQAQFSPAVELRWEATPLRSVEMIWPADLNAWGATPSVVENPGSWPTITEREPDVAAVQDLRSWPDLVRDLQDGWLAIKAALIAAGLAALVMSLFPHPPRPSGSLY</sequence>